<name>A0A4Y2NDU4_ARAVE</name>
<gene>
    <name evidence="1" type="ORF">AVEN_191739_1</name>
</gene>
<proteinExistence type="predicted"/>
<dbReference type="AlphaFoldDB" id="A0A4Y2NDU4"/>
<accession>A0A4Y2NDU4</accession>
<sequence length="110" mass="12147">MLLSHVPSNAPLARATSVGRFLFLHANKTITTHCRQHDAQKLLVSQCSNLLYLRSLVRKTKEENVGHRSCTVFTALPAPQFAASLIVFSRKLEDNVVMKVMALTSKISAA</sequence>
<dbReference type="EMBL" id="BGPR01008902">
    <property type="protein sequence ID" value="GBN36780.1"/>
    <property type="molecule type" value="Genomic_DNA"/>
</dbReference>
<organism evidence="1 2">
    <name type="scientific">Araneus ventricosus</name>
    <name type="common">Orbweaver spider</name>
    <name type="synonym">Epeira ventricosa</name>
    <dbReference type="NCBI Taxonomy" id="182803"/>
    <lineage>
        <taxon>Eukaryota</taxon>
        <taxon>Metazoa</taxon>
        <taxon>Ecdysozoa</taxon>
        <taxon>Arthropoda</taxon>
        <taxon>Chelicerata</taxon>
        <taxon>Arachnida</taxon>
        <taxon>Araneae</taxon>
        <taxon>Araneomorphae</taxon>
        <taxon>Entelegynae</taxon>
        <taxon>Araneoidea</taxon>
        <taxon>Araneidae</taxon>
        <taxon>Araneus</taxon>
    </lineage>
</organism>
<keyword evidence="2" id="KW-1185">Reference proteome</keyword>
<comment type="caution">
    <text evidence="1">The sequence shown here is derived from an EMBL/GenBank/DDBJ whole genome shotgun (WGS) entry which is preliminary data.</text>
</comment>
<evidence type="ECO:0000313" key="1">
    <source>
        <dbReference type="EMBL" id="GBN36780.1"/>
    </source>
</evidence>
<reference evidence="1 2" key="1">
    <citation type="journal article" date="2019" name="Sci. Rep.">
        <title>Orb-weaving spider Araneus ventricosus genome elucidates the spidroin gene catalogue.</title>
        <authorList>
            <person name="Kono N."/>
            <person name="Nakamura H."/>
            <person name="Ohtoshi R."/>
            <person name="Moran D.A.P."/>
            <person name="Shinohara A."/>
            <person name="Yoshida Y."/>
            <person name="Fujiwara M."/>
            <person name="Mori M."/>
            <person name="Tomita M."/>
            <person name="Arakawa K."/>
        </authorList>
    </citation>
    <scope>NUCLEOTIDE SEQUENCE [LARGE SCALE GENOMIC DNA]</scope>
</reference>
<evidence type="ECO:0000313" key="2">
    <source>
        <dbReference type="Proteomes" id="UP000499080"/>
    </source>
</evidence>
<dbReference type="Proteomes" id="UP000499080">
    <property type="component" value="Unassembled WGS sequence"/>
</dbReference>
<protein>
    <submittedName>
        <fullName evidence="1">Uncharacterized protein</fullName>
    </submittedName>
</protein>